<dbReference type="EMBL" id="LWBR01000048">
    <property type="protein sequence ID" value="KZN95431.1"/>
    <property type="molecule type" value="Genomic_DNA"/>
</dbReference>
<reference evidence="2 3" key="1">
    <citation type="submission" date="2016-04" db="EMBL/GenBank/DDBJ databases">
        <title>Draft genome sequence of Aeribacillus pallidus 8m3 from petroleum reservoir.</title>
        <authorList>
            <person name="Poltaraus A.B."/>
            <person name="Nazina T.N."/>
            <person name="Tourova T.P."/>
            <person name="Malakho S.M."/>
            <person name="Korshunova A.V."/>
            <person name="Sokolova D.S."/>
        </authorList>
    </citation>
    <scope>NUCLEOTIDE SEQUENCE [LARGE SCALE GENOMIC DNA]</scope>
    <source>
        <strain evidence="2 3">8m3</strain>
    </source>
</reference>
<proteinExistence type="predicted"/>
<keyword evidence="3" id="KW-1185">Reference proteome</keyword>
<name>A0A165WY29_9BACI</name>
<comment type="caution">
    <text evidence="2">The sequence shown here is derived from an EMBL/GenBank/DDBJ whole genome shotgun (WGS) entry which is preliminary data.</text>
</comment>
<dbReference type="AlphaFoldDB" id="A0A165WY29"/>
<dbReference type="Proteomes" id="UP000076476">
    <property type="component" value="Unassembled WGS sequence"/>
</dbReference>
<protein>
    <submittedName>
        <fullName evidence="2">Uncharacterized protein</fullName>
    </submittedName>
</protein>
<accession>A0A165WY29</accession>
<organism evidence="2 3">
    <name type="scientific">Aeribacillus pallidus</name>
    <dbReference type="NCBI Taxonomy" id="33936"/>
    <lineage>
        <taxon>Bacteria</taxon>
        <taxon>Bacillati</taxon>
        <taxon>Bacillota</taxon>
        <taxon>Bacilli</taxon>
        <taxon>Bacillales</taxon>
        <taxon>Bacillaceae</taxon>
        <taxon>Aeribacillus</taxon>
    </lineage>
</organism>
<evidence type="ECO:0000313" key="2">
    <source>
        <dbReference type="EMBL" id="KZN95431.1"/>
    </source>
</evidence>
<gene>
    <name evidence="2" type="ORF">AZI98_13375</name>
</gene>
<sequence>MGLFFTRKYASSPIIRQECWNDHVPNWNNKKGTIFKTPGIPSIPSNGEGTKKGLKANDSF</sequence>
<feature type="region of interest" description="Disordered" evidence="1">
    <location>
        <begin position="35"/>
        <end position="60"/>
    </location>
</feature>
<evidence type="ECO:0000313" key="3">
    <source>
        <dbReference type="Proteomes" id="UP000076476"/>
    </source>
</evidence>
<evidence type="ECO:0000256" key="1">
    <source>
        <dbReference type="SAM" id="MobiDB-lite"/>
    </source>
</evidence>